<dbReference type="InterPro" id="IPR021385">
    <property type="entry name" value="DUF3017"/>
</dbReference>
<dbReference type="Proteomes" id="UP000252530">
    <property type="component" value="Unassembled WGS sequence"/>
</dbReference>
<evidence type="ECO:0000313" key="2">
    <source>
        <dbReference type="EMBL" id="RBP98269.1"/>
    </source>
</evidence>
<evidence type="ECO:0000256" key="1">
    <source>
        <dbReference type="SAM" id="Phobius"/>
    </source>
</evidence>
<dbReference type="AlphaFoldDB" id="A0A366K9J8"/>
<dbReference type="EMBL" id="PDCG01000002">
    <property type="protein sequence ID" value="RBP98269.1"/>
    <property type="molecule type" value="Genomic_DNA"/>
</dbReference>
<sequence length="75" mass="7916">MVAVLVVIATLLALLKYVEAATMLIAVTALVLGVLRLVLGDTSPWKVRSRGFDAFICIGLGLGLILTYLSIGQLS</sequence>
<reference evidence="2 3" key="1">
    <citation type="submission" date="2017-10" db="EMBL/GenBank/DDBJ databases">
        <title>Bifidobacterium xylocopum sp. nov. and Bifidobacterium aemilianum sp. nov., from the carpenter bee (Xylocopa violacea) digestive tract.</title>
        <authorList>
            <person name="Alberoni D."/>
            <person name="Baffoni L."/>
            <person name="Di Gioia D."/>
            <person name="Gaggia F."/>
            <person name="Biavati B."/>
        </authorList>
    </citation>
    <scope>NUCLEOTIDE SEQUENCE [LARGE SCALE GENOMIC DNA]</scope>
    <source>
        <strain evidence="2 3">XV10</strain>
    </source>
</reference>
<keyword evidence="1" id="KW-1133">Transmembrane helix</keyword>
<keyword evidence="1" id="KW-0812">Transmembrane</keyword>
<protein>
    <submittedName>
        <fullName evidence="2">DUF3017 domain-containing protein</fullName>
    </submittedName>
</protein>
<organism evidence="2 3">
    <name type="scientific">Bifidobacterium aemilianum</name>
    <dbReference type="NCBI Taxonomy" id="2493120"/>
    <lineage>
        <taxon>Bacteria</taxon>
        <taxon>Bacillati</taxon>
        <taxon>Actinomycetota</taxon>
        <taxon>Actinomycetes</taxon>
        <taxon>Bifidobacteriales</taxon>
        <taxon>Bifidobacteriaceae</taxon>
        <taxon>Bifidobacterium</taxon>
    </lineage>
</organism>
<dbReference type="Pfam" id="PF11222">
    <property type="entry name" value="DUF3017"/>
    <property type="match status" value="1"/>
</dbReference>
<keyword evidence="3" id="KW-1185">Reference proteome</keyword>
<name>A0A366K9J8_9BIFI</name>
<feature type="transmembrane region" description="Helical" evidence="1">
    <location>
        <begin position="20"/>
        <end position="39"/>
    </location>
</feature>
<feature type="transmembrane region" description="Helical" evidence="1">
    <location>
        <begin position="51"/>
        <end position="71"/>
    </location>
</feature>
<accession>A0A366K9J8</accession>
<evidence type="ECO:0000313" key="3">
    <source>
        <dbReference type="Proteomes" id="UP000252530"/>
    </source>
</evidence>
<keyword evidence="1" id="KW-0472">Membrane</keyword>
<proteinExistence type="predicted"/>
<gene>
    <name evidence="2" type="ORF">CRD60_02490</name>
</gene>
<comment type="caution">
    <text evidence="2">The sequence shown here is derived from an EMBL/GenBank/DDBJ whole genome shotgun (WGS) entry which is preliminary data.</text>
</comment>